<organism evidence="4 5">
    <name type="scientific">Shewanella gelidii</name>
    <dbReference type="NCBI Taxonomy" id="1642821"/>
    <lineage>
        <taxon>Bacteria</taxon>
        <taxon>Pseudomonadati</taxon>
        <taxon>Pseudomonadota</taxon>
        <taxon>Gammaproteobacteria</taxon>
        <taxon>Alteromonadales</taxon>
        <taxon>Shewanellaceae</taxon>
        <taxon>Shewanella</taxon>
    </lineage>
</organism>
<feature type="domain" description="PAS" evidence="1">
    <location>
        <begin position="39"/>
        <end position="111"/>
    </location>
</feature>
<dbReference type="Pfam" id="PF00563">
    <property type="entry name" value="EAL"/>
    <property type="match status" value="1"/>
</dbReference>
<protein>
    <submittedName>
        <fullName evidence="4">Bifunctional diguanylate cyclase/phosphodiesterase</fullName>
    </submittedName>
</protein>
<dbReference type="AlphaFoldDB" id="A0A917JLC8"/>
<dbReference type="Gene3D" id="3.20.20.450">
    <property type="entry name" value="EAL domain"/>
    <property type="match status" value="1"/>
</dbReference>
<reference evidence="4" key="1">
    <citation type="journal article" date="2014" name="Int. J. Syst. Evol. Microbiol.">
        <title>Complete genome sequence of Corynebacterium casei LMG S-19264T (=DSM 44701T), isolated from a smear-ripened cheese.</title>
        <authorList>
            <consortium name="US DOE Joint Genome Institute (JGI-PGF)"/>
            <person name="Walter F."/>
            <person name="Albersmeier A."/>
            <person name="Kalinowski J."/>
            <person name="Ruckert C."/>
        </authorList>
    </citation>
    <scope>NUCLEOTIDE SEQUENCE</scope>
    <source>
        <strain evidence="4">JCM 30804</strain>
    </source>
</reference>
<gene>
    <name evidence="4" type="ORF">GCM10009332_05340</name>
</gene>
<evidence type="ECO:0000313" key="4">
    <source>
        <dbReference type="EMBL" id="GGI70967.1"/>
    </source>
</evidence>
<comment type="caution">
    <text evidence="4">The sequence shown here is derived from an EMBL/GenBank/DDBJ whole genome shotgun (WGS) entry which is preliminary data.</text>
</comment>
<dbReference type="PANTHER" id="PTHR44757:SF2">
    <property type="entry name" value="BIOFILM ARCHITECTURE MAINTENANCE PROTEIN MBAA"/>
    <property type="match status" value="1"/>
</dbReference>
<evidence type="ECO:0000313" key="5">
    <source>
        <dbReference type="Proteomes" id="UP000613743"/>
    </source>
</evidence>
<dbReference type="SUPFAM" id="SSF141868">
    <property type="entry name" value="EAL domain-like"/>
    <property type="match status" value="1"/>
</dbReference>
<reference evidence="4" key="2">
    <citation type="submission" date="2020-09" db="EMBL/GenBank/DDBJ databases">
        <authorList>
            <person name="Sun Q."/>
            <person name="Ohkuma M."/>
        </authorList>
    </citation>
    <scope>NUCLEOTIDE SEQUENCE</scope>
    <source>
        <strain evidence="4">JCM 30804</strain>
    </source>
</reference>
<accession>A0A917JLC8</accession>
<name>A0A917JLC8_9GAMM</name>
<dbReference type="PROSITE" id="PS50112">
    <property type="entry name" value="PAS"/>
    <property type="match status" value="1"/>
</dbReference>
<dbReference type="PROSITE" id="PS50883">
    <property type="entry name" value="EAL"/>
    <property type="match status" value="1"/>
</dbReference>
<dbReference type="InterPro" id="IPR001633">
    <property type="entry name" value="EAL_dom"/>
</dbReference>
<dbReference type="SMART" id="SM00091">
    <property type="entry name" value="PAS"/>
    <property type="match status" value="1"/>
</dbReference>
<dbReference type="PIRSF" id="PIRSF005925">
    <property type="entry name" value="Dos"/>
    <property type="match status" value="1"/>
</dbReference>
<dbReference type="Pfam" id="PF13185">
    <property type="entry name" value="GAF_2"/>
    <property type="match status" value="1"/>
</dbReference>
<keyword evidence="5" id="KW-1185">Reference proteome</keyword>
<dbReference type="Gene3D" id="3.30.450.40">
    <property type="match status" value="1"/>
</dbReference>
<dbReference type="PROSITE" id="PS50887">
    <property type="entry name" value="GGDEF"/>
    <property type="match status" value="1"/>
</dbReference>
<dbReference type="SUPFAM" id="SSF55785">
    <property type="entry name" value="PYP-like sensor domain (PAS domain)"/>
    <property type="match status" value="1"/>
</dbReference>
<dbReference type="EMBL" id="BMPZ01000001">
    <property type="protein sequence ID" value="GGI70967.1"/>
    <property type="molecule type" value="Genomic_DNA"/>
</dbReference>
<dbReference type="Pfam" id="PF08447">
    <property type="entry name" value="PAS_3"/>
    <property type="match status" value="1"/>
</dbReference>
<dbReference type="CDD" id="cd00130">
    <property type="entry name" value="PAS"/>
    <property type="match status" value="1"/>
</dbReference>
<dbReference type="InterPro" id="IPR012226">
    <property type="entry name" value="Diguanyl_cyclase/Pdiesterase"/>
</dbReference>
<dbReference type="Gene3D" id="3.30.70.270">
    <property type="match status" value="1"/>
</dbReference>
<dbReference type="InterPro" id="IPR029787">
    <property type="entry name" value="Nucleotide_cyclase"/>
</dbReference>
<dbReference type="InterPro" id="IPR000160">
    <property type="entry name" value="GGDEF_dom"/>
</dbReference>
<evidence type="ECO:0000259" key="2">
    <source>
        <dbReference type="PROSITE" id="PS50883"/>
    </source>
</evidence>
<dbReference type="Pfam" id="PF00990">
    <property type="entry name" value="GGDEF"/>
    <property type="match status" value="1"/>
</dbReference>
<dbReference type="InterPro" id="IPR013655">
    <property type="entry name" value="PAS_fold_3"/>
</dbReference>
<dbReference type="NCBIfam" id="TIGR00254">
    <property type="entry name" value="GGDEF"/>
    <property type="match status" value="1"/>
</dbReference>
<dbReference type="CDD" id="cd01949">
    <property type="entry name" value="GGDEF"/>
    <property type="match status" value="1"/>
</dbReference>
<dbReference type="InterPro" id="IPR000014">
    <property type="entry name" value="PAS"/>
</dbReference>
<dbReference type="SUPFAM" id="SSF55781">
    <property type="entry name" value="GAF domain-like"/>
    <property type="match status" value="1"/>
</dbReference>
<dbReference type="SMART" id="SM00267">
    <property type="entry name" value="GGDEF"/>
    <property type="match status" value="1"/>
</dbReference>
<dbReference type="InterPro" id="IPR043128">
    <property type="entry name" value="Rev_trsase/Diguanyl_cyclase"/>
</dbReference>
<feature type="domain" description="EAL" evidence="2">
    <location>
        <begin position="505"/>
        <end position="758"/>
    </location>
</feature>
<feature type="domain" description="GGDEF" evidence="3">
    <location>
        <begin position="363"/>
        <end position="496"/>
    </location>
</feature>
<evidence type="ECO:0000259" key="3">
    <source>
        <dbReference type="PROSITE" id="PS50887"/>
    </source>
</evidence>
<proteinExistence type="predicted"/>
<dbReference type="PANTHER" id="PTHR44757">
    <property type="entry name" value="DIGUANYLATE CYCLASE DGCP"/>
    <property type="match status" value="1"/>
</dbReference>
<dbReference type="Proteomes" id="UP000613743">
    <property type="component" value="Unassembled WGS sequence"/>
</dbReference>
<dbReference type="CDD" id="cd01948">
    <property type="entry name" value="EAL"/>
    <property type="match status" value="1"/>
</dbReference>
<dbReference type="Gene3D" id="3.30.450.20">
    <property type="entry name" value="PAS domain"/>
    <property type="match status" value="1"/>
</dbReference>
<dbReference type="InterPro" id="IPR003018">
    <property type="entry name" value="GAF"/>
</dbReference>
<dbReference type="InterPro" id="IPR052155">
    <property type="entry name" value="Biofilm_reg_signaling"/>
</dbReference>
<dbReference type="InterPro" id="IPR035965">
    <property type="entry name" value="PAS-like_dom_sf"/>
</dbReference>
<dbReference type="InterPro" id="IPR035919">
    <property type="entry name" value="EAL_sf"/>
</dbReference>
<dbReference type="RefSeq" id="WP_188917548.1">
    <property type="nucleotide sequence ID" value="NZ_BMPZ01000001.1"/>
</dbReference>
<dbReference type="SUPFAM" id="SSF55073">
    <property type="entry name" value="Nucleotide cyclase"/>
    <property type="match status" value="1"/>
</dbReference>
<dbReference type="InterPro" id="IPR029016">
    <property type="entry name" value="GAF-like_dom_sf"/>
</dbReference>
<sequence>MNSNQLNEAALLAEIERLKSQLAKLEQSQSANVARLYQTEERLAVAMRGASDGLWEWDLASNEVYYSPRWKAMLGYEEHELESHFGTWESLVHKGDHAYVLSCVQSYLEGSATSFEVEMRMQHKQGHYVYVRSRAFKVAPSPHAAPSRLIGTHVNISDQKKSELFEEQSNNILEMIAKGKPASDIYIEIGLLYEERHPGLRCSMLELSGNRLLHGGAPSLPKAYCEAVHGLENGPDVGSCGTSTYTGKRVLVENIETDPKWAKLKEIAMPFGMRCCWSEPIRSSAGEVIGAFGMYYDHPALPTSDELIDLIAAARITSIVMEREKNLRRITDLAYTDPLTRLSSRAHFYSTVETLIALNSGHLQFSLLYIDLDNFKGVNDSLGHDVGDLLLQEVAARLKRAHREEDYIARLSGDEFCILVTDSLDNRNASYVASRCIQMVAESMELMGRKYTPSCSIGVAHYPDNGQNLQTLLKAADTALYAAKASGKNCFVLYEPEMTASAEYRFKVEQCLREAVELQQLNLVYQPKVDLTTGAVAGFEALCRWSHSQLGPISPIEFIPIAEQIGVIKPLTAWVLTCACRQAAHWNQISDADISLAVNISPSHFLDSDLVGLVSGVLQETGLPPYLLELEVTEALVQTDQLNLVTFGSLKAMGVKVAIDDFGTGYSSFASLSHLHVDSLKIDKYFVDDMLNDTKVKKLVGSMIEMGHSLDCKVIAEGIELRDQLEILQTFGCDGAQGYLFSRPVEEDQVPDLLQKATLFT</sequence>
<dbReference type="NCBIfam" id="TIGR00229">
    <property type="entry name" value="sensory_box"/>
    <property type="match status" value="1"/>
</dbReference>
<dbReference type="SMART" id="SM00052">
    <property type="entry name" value="EAL"/>
    <property type="match status" value="1"/>
</dbReference>
<evidence type="ECO:0000259" key="1">
    <source>
        <dbReference type="PROSITE" id="PS50112"/>
    </source>
</evidence>